<evidence type="ECO:0000259" key="6">
    <source>
        <dbReference type="Pfam" id="PF00675"/>
    </source>
</evidence>
<dbReference type="PANTHER" id="PTHR43690">
    <property type="entry name" value="NARDILYSIN"/>
    <property type="match status" value="1"/>
</dbReference>
<feature type="domain" description="Peptidase M16 C-terminal" evidence="7">
    <location>
        <begin position="173"/>
        <end position="348"/>
    </location>
</feature>
<dbReference type="PANTHER" id="PTHR43690:SF17">
    <property type="entry name" value="PROTEIN YHJJ"/>
    <property type="match status" value="1"/>
</dbReference>
<reference evidence="9" key="1">
    <citation type="submission" date="2017-09" db="EMBL/GenBank/DDBJ databases">
        <title>Depth-based differentiation of microbial function through sediment-hosted aquifers and enrichment of novel symbionts in the deep terrestrial subsurface.</title>
        <authorList>
            <person name="Probst A.J."/>
            <person name="Ladd B."/>
            <person name="Jarett J.K."/>
            <person name="Geller-Mcgrath D.E."/>
            <person name="Sieber C.M.K."/>
            <person name="Emerson J.B."/>
            <person name="Anantharaman K."/>
            <person name="Thomas B.C."/>
            <person name="Malmstrom R."/>
            <person name="Stieglmeier M."/>
            <person name="Klingl A."/>
            <person name="Woyke T."/>
            <person name="Ryan C.M."/>
            <person name="Banfield J.F."/>
        </authorList>
    </citation>
    <scope>NUCLEOTIDE SEQUENCE [LARGE SCALE GENOMIC DNA]</scope>
</reference>
<accession>A0A2M7TMZ7</accession>
<dbReference type="AlphaFoldDB" id="A0A2M7TMZ7"/>
<comment type="caution">
    <text evidence="8">The sequence shown here is derived from an EMBL/GenBank/DDBJ whole genome shotgun (WGS) entry which is preliminary data.</text>
</comment>
<feature type="domain" description="Peptidase M16 N-terminal" evidence="6">
    <location>
        <begin position="28"/>
        <end position="157"/>
    </location>
</feature>
<keyword evidence="2" id="KW-0645">Protease</keyword>
<dbReference type="GO" id="GO:0006508">
    <property type="term" value="P:proteolysis"/>
    <property type="evidence" value="ECO:0007669"/>
    <property type="project" value="UniProtKB-KW"/>
</dbReference>
<dbReference type="InterPro" id="IPR011765">
    <property type="entry name" value="Pept_M16_N"/>
</dbReference>
<evidence type="ECO:0000256" key="3">
    <source>
        <dbReference type="ARBA" id="ARBA00022801"/>
    </source>
</evidence>
<keyword evidence="5" id="KW-0482">Metalloprotease</keyword>
<evidence type="ECO:0000259" key="7">
    <source>
        <dbReference type="Pfam" id="PF05193"/>
    </source>
</evidence>
<dbReference type="Pfam" id="PF00675">
    <property type="entry name" value="Peptidase_M16"/>
    <property type="match status" value="1"/>
</dbReference>
<dbReference type="SUPFAM" id="SSF63411">
    <property type="entry name" value="LuxS/MPP-like metallohydrolase"/>
    <property type="match status" value="2"/>
</dbReference>
<dbReference type="InterPro" id="IPR007863">
    <property type="entry name" value="Peptidase_M16_C"/>
</dbReference>
<dbReference type="InterPro" id="IPR050626">
    <property type="entry name" value="Peptidase_M16"/>
</dbReference>
<feature type="non-terminal residue" evidence="8">
    <location>
        <position position="1"/>
    </location>
</feature>
<gene>
    <name evidence="8" type="ORF">COY29_02420</name>
</gene>
<evidence type="ECO:0000256" key="4">
    <source>
        <dbReference type="ARBA" id="ARBA00022833"/>
    </source>
</evidence>
<protein>
    <recommendedName>
        <fullName evidence="10">Insulinase family protein</fullName>
    </recommendedName>
</protein>
<proteinExistence type="inferred from homology"/>
<evidence type="ECO:0000313" key="9">
    <source>
        <dbReference type="Proteomes" id="UP000229753"/>
    </source>
</evidence>
<evidence type="ECO:0008006" key="10">
    <source>
        <dbReference type="Google" id="ProtNLM"/>
    </source>
</evidence>
<keyword evidence="3" id="KW-0378">Hydrolase</keyword>
<comment type="similarity">
    <text evidence="1">Belongs to the peptidase M16 family.</text>
</comment>
<keyword evidence="4" id="KW-0862">Zinc</keyword>
<sequence>KRDSKKPYFLFNLPNGLKAVFWPLKGIEAVAVYLWVKAGSWHETEIKNGTFHFLEHVLAHGTKNYPSFTQLSLKEEELGISASHKVGGASTKFSLRVPKETFSEALSLLSEFTFSPVFSKEGIERERKIILQEYLDHWDSPDNRFFFHLLESYWGKNHPYTLDPRGVPEAIKDITREDLILAHQKYYSPGRMILVIVGDLDPNLVKKKITEYFHQPKGKENLKATSKLPKFFKKIFFQEENINQVAFTSWLPLFRLRADDWKKRYTVAMISHLLGSSRRSRLAISLREREPLAYSAGSTFIIFPEGAVFRIGFSASLENTARIIEIIKEEIEKVKKEGFTQKEFLSAQKFCMYQISMSNDSVWSVAENLVDDLFWRKRIYLPDDLQTAVKKISNKDLTEAAREIFDFNKATIGIMSSPENIKSLKKLNLGQIF</sequence>
<dbReference type="Proteomes" id="UP000229753">
    <property type="component" value="Unassembled WGS sequence"/>
</dbReference>
<dbReference type="EMBL" id="PFNO01000080">
    <property type="protein sequence ID" value="PIZ49105.1"/>
    <property type="molecule type" value="Genomic_DNA"/>
</dbReference>
<name>A0A2M7TMZ7_9BACT</name>
<dbReference type="GO" id="GO:0046872">
    <property type="term" value="F:metal ion binding"/>
    <property type="evidence" value="ECO:0007669"/>
    <property type="project" value="InterPro"/>
</dbReference>
<evidence type="ECO:0000313" key="8">
    <source>
        <dbReference type="EMBL" id="PIZ49105.1"/>
    </source>
</evidence>
<dbReference type="Gene3D" id="3.30.830.10">
    <property type="entry name" value="Metalloenzyme, LuxS/M16 peptidase-like"/>
    <property type="match status" value="2"/>
</dbReference>
<organism evidence="8 9">
    <name type="scientific">Candidatus Woesebacteria bacterium CG_4_10_14_0_2_um_filter_39_14</name>
    <dbReference type="NCBI Taxonomy" id="1975054"/>
    <lineage>
        <taxon>Bacteria</taxon>
        <taxon>Candidatus Woeseibacteriota</taxon>
    </lineage>
</organism>
<dbReference type="InterPro" id="IPR011249">
    <property type="entry name" value="Metalloenz_LuxS/M16"/>
</dbReference>
<evidence type="ECO:0000256" key="1">
    <source>
        <dbReference type="ARBA" id="ARBA00007261"/>
    </source>
</evidence>
<evidence type="ECO:0000256" key="5">
    <source>
        <dbReference type="ARBA" id="ARBA00023049"/>
    </source>
</evidence>
<dbReference type="GO" id="GO:0008237">
    <property type="term" value="F:metallopeptidase activity"/>
    <property type="evidence" value="ECO:0007669"/>
    <property type="project" value="UniProtKB-KW"/>
</dbReference>
<dbReference type="Pfam" id="PF05193">
    <property type="entry name" value="Peptidase_M16_C"/>
    <property type="match status" value="1"/>
</dbReference>
<evidence type="ECO:0000256" key="2">
    <source>
        <dbReference type="ARBA" id="ARBA00022670"/>
    </source>
</evidence>